<dbReference type="RefSeq" id="WP_015440068.1">
    <property type="nucleotide sequence ID" value="NC_020520.1"/>
</dbReference>
<keyword evidence="3" id="KW-1185">Reference proteome</keyword>
<protein>
    <recommendedName>
        <fullName evidence="4">HEAT repeat domain-containing protein</fullName>
    </recommendedName>
</protein>
<evidence type="ECO:0000256" key="1">
    <source>
        <dbReference type="SAM" id="MobiDB-lite"/>
    </source>
</evidence>
<dbReference type="InterPro" id="IPR016024">
    <property type="entry name" value="ARM-type_fold"/>
</dbReference>
<feature type="compositionally biased region" description="Acidic residues" evidence="1">
    <location>
        <begin position="195"/>
        <end position="216"/>
    </location>
</feature>
<dbReference type="Proteomes" id="UP000011863">
    <property type="component" value="Chromosome"/>
</dbReference>
<dbReference type="EMBL" id="AP012057">
    <property type="protein sequence ID" value="BAN00820.1"/>
    <property type="molecule type" value="Genomic_DNA"/>
</dbReference>
<dbReference type="InterPro" id="IPR011989">
    <property type="entry name" value="ARM-like"/>
</dbReference>
<dbReference type="Gene3D" id="1.25.10.10">
    <property type="entry name" value="Leucine-rich Repeat Variant"/>
    <property type="match status" value="1"/>
</dbReference>
<dbReference type="SUPFAM" id="SSF48371">
    <property type="entry name" value="ARM repeat"/>
    <property type="match status" value="1"/>
</dbReference>
<gene>
    <name evidence="2" type="ORF">YM304_05060</name>
</gene>
<name>A0A6C7E1M9_ILUCY</name>
<organism evidence="2 3">
    <name type="scientific">Ilumatobacter coccineus (strain NBRC 103263 / KCTC 29153 / YM16-304)</name>
    <dbReference type="NCBI Taxonomy" id="1313172"/>
    <lineage>
        <taxon>Bacteria</taxon>
        <taxon>Bacillati</taxon>
        <taxon>Actinomycetota</taxon>
        <taxon>Acidimicrobiia</taxon>
        <taxon>Acidimicrobiales</taxon>
        <taxon>Ilumatobacteraceae</taxon>
        <taxon>Ilumatobacter</taxon>
    </lineage>
</organism>
<dbReference type="InterPro" id="IPR004155">
    <property type="entry name" value="PBS_lyase_HEAT"/>
</dbReference>
<dbReference type="AlphaFoldDB" id="A0A6C7E1M9"/>
<dbReference type="KEGG" id="aym:YM304_05060"/>
<evidence type="ECO:0000313" key="3">
    <source>
        <dbReference type="Proteomes" id="UP000011863"/>
    </source>
</evidence>
<dbReference type="SMART" id="SM00567">
    <property type="entry name" value="EZ_HEAT"/>
    <property type="match status" value="3"/>
</dbReference>
<evidence type="ECO:0000313" key="2">
    <source>
        <dbReference type="EMBL" id="BAN00820.1"/>
    </source>
</evidence>
<proteinExistence type="predicted"/>
<sequence>MITRREVAIAGHSGDVDTARLGLASTDPAVRATALGALERLGRLGDDEVATALADDEPSVRRRAAEVAATHPDVDLVGALHDVDPRVVEVAAWACGEHESKRDEIVVRLIDLAVNADDPLVRESSVAALGAIGDERAVPTIIAATTDKPAVRRRAVLALAPFDGDEVEAAIDRALEDRDWQVRQAAEDLRRATADVDDDHDHDDQDDDDQDQDDQD</sequence>
<feature type="region of interest" description="Disordered" evidence="1">
    <location>
        <begin position="188"/>
        <end position="216"/>
    </location>
</feature>
<accession>A0A6C7E1M9</accession>
<evidence type="ECO:0008006" key="4">
    <source>
        <dbReference type="Google" id="ProtNLM"/>
    </source>
</evidence>
<dbReference type="Pfam" id="PF13646">
    <property type="entry name" value="HEAT_2"/>
    <property type="match status" value="1"/>
</dbReference>
<reference evidence="2 3" key="1">
    <citation type="journal article" date="2013" name="Int. J. Syst. Evol. Microbiol.">
        <title>Ilumatobacter nonamiense sp. nov. and Ilumatobacter coccineum sp. nov., isolated from seashore sand.</title>
        <authorList>
            <person name="Matsumoto A."/>
            <person name="Kasai H."/>
            <person name="Matsuo Y."/>
            <person name="Shizuri Y."/>
            <person name="Ichikawa N."/>
            <person name="Fujita N."/>
            <person name="Omura S."/>
            <person name="Takahashi Y."/>
        </authorList>
    </citation>
    <scope>NUCLEOTIDE SEQUENCE [LARGE SCALE GENOMIC DNA]</scope>
    <source>
        <strain evidence="3">NBRC 103263 / KCTC 29153 / YM16-304</strain>
    </source>
</reference>